<dbReference type="EMBL" id="JBHSUC010000032">
    <property type="protein sequence ID" value="MFC6363501.1"/>
    <property type="molecule type" value="Genomic_DNA"/>
</dbReference>
<dbReference type="Pfam" id="PF01041">
    <property type="entry name" value="DegT_DnrJ_EryC1"/>
    <property type="match status" value="1"/>
</dbReference>
<sequence>MIPFNSPPVTGSEIDYMQSAMASGKLSGDGGFTRRCQQWMEQRFSSHKVLLTPSCTASLEMAALLINIMPGDEVIMPSYTFVSTANAFVLRGATIVFVDIRPDTLNIDESLIEAAITEKTRAVVAVHYAGVACEMDTLVQICEKHRLYLIEDAAQAVMSCYKGRPLGSIGHIGCFSFHETKNYTAGGEGGATLINDPALVARAEIIREKGTNRSQFFRGQTDKYTWRDLGSSYLMSDLQAAYLWAQLEVADQINQRRLALWEQYYTALTPLAQQGRLSLPEVPAGCTHNAHMFYIRLADNHLRSRLIDWMKEAEILAVFHYIPLHSSPAGRQFGRFHGEDRYTTVQSERLLRLPLFYNLSDNNQKTVIGSLMSFLR</sequence>
<keyword evidence="1 3" id="KW-0663">Pyridoxal phosphate</keyword>
<dbReference type="GO" id="GO:0019180">
    <property type="term" value="F:dTDP-4-amino-4,6-dideoxygalactose transaminase activity"/>
    <property type="evidence" value="ECO:0007669"/>
    <property type="project" value="UniProtKB-EC"/>
</dbReference>
<name>A0ABW1VR78_9GAMM</name>
<comment type="catalytic activity">
    <reaction evidence="3">
        <text>dTDP-4-amino-4,6-dideoxy-alpha-D-galactose + 2-oxoglutarate = dTDP-4-dehydro-6-deoxy-alpha-D-glucose + L-glutamate</text>
        <dbReference type="Rhea" id="RHEA:10368"/>
        <dbReference type="ChEBI" id="CHEBI:16810"/>
        <dbReference type="ChEBI" id="CHEBI:29985"/>
        <dbReference type="ChEBI" id="CHEBI:57649"/>
        <dbReference type="ChEBI" id="CHEBI:68492"/>
        <dbReference type="EC" id="2.6.1.59"/>
    </reaction>
</comment>
<protein>
    <recommendedName>
        <fullName evidence="3">dTDP-4-amino-4,6-dideoxygalactose transaminase</fullName>
        <ecNumber evidence="3">2.6.1.59</ecNumber>
    </recommendedName>
</protein>
<dbReference type="EC" id="2.6.1.59" evidence="3"/>
<keyword evidence="6" id="KW-1185">Reference proteome</keyword>
<gene>
    <name evidence="5" type="primary">rffA</name>
    <name evidence="5" type="synonym">fcnA</name>
    <name evidence="3 5" type="synonym">wecE</name>
    <name evidence="5" type="ORF">ACFP73_15680</name>
</gene>
<dbReference type="InterPro" id="IPR015422">
    <property type="entry name" value="PyrdxlP-dep_Trfase_small"/>
</dbReference>
<dbReference type="Gene3D" id="3.90.1150.10">
    <property type="entry name" value="Aspartate Aminotransferase, domain 1"/>
    <property type="match status" value="1"/>
</dbReference>
<feature type="modified residue" description="N6-(pyridoxal phosphate)lysine" evidence="3">
    <location>
        <position position="181"/>
    </location>
</feature>
<keyword evidence="3 5" id="KW-0808">Transferase</keyword>
<dbReference type="NCBIfam" id="TIGR02379">
    <property type="entry name" value="ECA_wecE"/>
    <property type="match status" value="1"/>
</dbReference>
<dbReference type="NCBIfam" id="NF008687">
    <property type="entry name" value="PRK11706.1"/>
    <property type="match status" value="1"/>
</dbReference>
<dbReference type="PANTHER" id="PTHR30244">
    <property type="entry name" value="TRANSAMINASE"/>
    <property type="match status" value="1"/>
</dbReference>
<dbReference type="InterPro" id="IPR012749">
    <property type="entry name" value="WecE-like"/>
</dbReference>
<comment type="similarity">
    <text evidence="2 3 4">Belongs to the DegT/DnrJ/EryC1 family.</text>
</comment>
<dbReference type="InterPro" id="IPR015424">
    <property type="entry name" value="PyrdxlP-dep_Trfase"/>
</dbReference>
<dbReference type="RefSeq" id="WP_212709507.1">
    <property type="nucleotide sequence ID" value="NZ_BAAAFW010000025.1"/>
</dbReference>
<proteinExistence type="inferred from homology"/>
<evidence type="ECO:0000256" key="1">
    <source>
        <dbReference type="ARBA" id="ARBA00022898"/>
    </source>
</evidence>
<dbReference type="InterPro" id="IPR032894">
    <property type="entry name" value="WecE"/>
</dbReference>
<comment type="cofactor">
    <cofactor evidence="3">
        <name>pyridoxal 5'-phosphate</name>
        <dbReference type="ChEBI" id="CHEBI:597326"/>
    </cofactor>
</comment>
<comment type="caution">
    <text evidence="5">The sequence shown here is derived from an EMBL/GenBank/DDBJ whole genome shotgun (WGS) entry which is preliminary data.</text>
</comment>
<evidence type="ECO:0000256" key="4">
    <source>
        <dbReference type="RuleBase" id="RU004508"/>
    </source>
</evidence>
<comment type="pathway">
    <text evidence="3">Bacterial outer membrane biogenesis; enterobacterial common antigen biosynthesis.</text>
</comment>
<comment type="function">
    <text evidence="3">Catalyzes the synthesis of dTDP-4-amino-4,6-dideoxy-D-galactose (dTDP-Fuc4N) from dTDP-4-keto-6-deoxy-D-glucose (dTDP-D-Glc4O) and L-glutamate.</text>
</comment>
<dbReference type="PIRSF" id="PIRSF000390">
    <property type="entry name" value="PLP_StrS"/>
    <property type="match status" value="1"/>
</dbReference>
<dbReference type="InterPro" id="IPR000653">
    <property type="entry name" value="DegT/StrS_aminotransferase"/>
</dbReference>
<keyword evidence="5" id="KW-0032">Aminotransferase</keyword>
<evidence type="ECO:0000313" key="5">
    <source>
        <dbReference type="EMBL" id="MFC6363501.1"/>
    </source>
</evidence>
<organism evidence="5 6">
    <name type="scientific">Tatumella punctata</name>
    <dbReference type="NCBI Taxonomy" id="399969"/>
    <lineage>
        <taxon>Bacteria</taxon>
        <taxon>Pseudomonadati</taxon>
        <taxon>Pseudomonadota</taxon>
        <taxon>Gammaproteobacteria</taxon>
        <taxon>Enterobacterales</taxon>
        <taxon>Erwiniaceae</taxon>
        <taxon>Tatumella</taxon>
    </lineage>
</organism>
<dbReference type="SUPFAM" id="SSF53383">
    <property type="entry name" value="PLP-dependent transferases"/>
    <property type="match status" value="1"/>
</dbReference>
<evidence type="ECO:0000256" key="3">
    <source>
        <dbReference type="HAMAP-Rule" id="MF_02026"/>
    </source>
</evidence>
<dbReference type="Gene3D" id="3.40.640.10">
    <property type="entry name" value="Type I PLP-dependent aspartate aminotransferase-like (Major domain)"/>
    <property type="match status" value="1"/>
</dbReference>
<accession>A0ABW1VR78</accession>
<dbReference type="Proteomes" id="UP001596215">
    <property type="component" value="Unassembled WGS sequence"/>
</dbReference>
<reference evidence="6" key="1">
    <citation type="journal article" date="2019" name="Int. J. Syst. Evol. Microbiol.">
        <title>The Global Catalogue of Microorganisms (GCM) 10K type strain sequencing project: providing services to taxonomists for standard genome sequencing and annotation.</title>
        <authorList>
            <consortium name="The Broad Institute Genomics Platform"/>
            <consortium name="The Broad Institute Genome Sequencing Center for Infectious Disease"/>
            <person name="Wu L."/>
            <person name="Ma J."/>
        </authorList>
    </citation>
    <scope>NUCLEOTIDE SEQUENCE [LARGE SCALE GENOMIC DNA]</scope>
    <source>
        <strain evidence="6">CGMCC 4.1530</strain>
    </source>
</reference>
<dbReference type="CDD" id="cd00616">
    <property type="entry name" value="AHBA_syn"/>
    <property type="match status" value="1"/>
</dbReference>
<evidence type="ECO:0000313" key="6">
    <source>
        <dbReference type="Proteomes" id="UP001596215"/>
    </source>
</evidence>
<evidence type="ECO:0000256" key="2">
    <source>
        <dbReference type="ARBA" id="ARBA00037999"/>
    </source>
</evidence>
<dbReference type="HAMAP" id="MF_02026">
    <property type="entry name" value="WecE_RffA"/>
    <property type="match status" value="1"/>
</dbReference>
<dbReference type="InterPro" id="IPR015421">
    <property type="entry name" value="PyrdxlP-dep_Trfase_major"/>
</dbReference>
<dbReference type="PANTHER" id="PTHR30244:SF34">
    <property type="entry name" value="DTDP-4-AMINO-4,6-DIDEOXYGALACTOSE TRANSAMINASE"/>
    <property type="match status" value="1"/>
</dbReference>